<proteinExistence type="predicted"/>
<accession>A0AAV5P375</accession>
<sequence length="247" mass="27449">MPGVIRSADAGRPRAEVSVVRATRRTARPGSDEAMTTDHAWRDGPEDREDDDRGDHGDHGDRRDGAATFRPVRGWAVLWRSAFGLRHGGHEYVVAVDFLDWDERIRLYRDGRLVDEQRSRARFDLGGATLEARMSTYGMRYVRVVDAVGTVHDVPPLPGTAEAWRDRMDRERPTASRAVGVTAWVVLAVALVTQVPQLLELASQFTGWTPPFVPDLPGPVNTVLTVGGVLAALDRALRRRYHPLLDG</sequence>
<keyword evidence="2" id="KW-0472">Membrane</keyword>
<evidence type="ECO:0000256" key="1">
    <source>
        <dbReference type="SAM" id="MobiDB-lite"/>
    </source>
</evidence>
<dbReference type="Proteomes" id="UP001165168">
    <property type="component" value="Unassembled WGS sequence"/>
</dbReference>
<evidence type="ECO:0000256" key="2">
    <source>
        <dbReference type="SAM" id="Phobius"/>
    </source>
</evidence>
<name>A0AAV5P375_CELCE</name>
<comment type="caution">
    <text evidence="3">The sequence shown here is derived from an EMBL/GenBank/DDBJ whole genome shotgun (WGS) entry which is preliminary data.</text>
</comment>
<evidence type="ECO:0008006" key="5">
    <source>
        <dbReference type="Google" id="ProtNLM"/>
    </source>
</evidence>
<protein>
    <recommendedName>
        <fullName evidence="5">DUF2812 domain-containing protein</fullName>
    </recommendedName>
</protein>
<gene>
    <name evidence="3" type="ORF">Ccel01_16050</name>
</gene>
<dbReference type="AlphaFoldDB" id="A0AAV5P375"/>
<reference evidence="3" key="1">
    <citation type="submission" date="2023-03" db="EMBL/GenBank/DDBJ databases">
        <title>Cellulosimicrobium cellulans NBRC 103059.</title>
        <authorList>
            <person name="Ichikawa N."/>
            <person name="Sato H."/>
            <person name="Tonouchi N."/>
        </authorList>
    </citation>
    <scope>NUCLEOTIDE SEQUENCE</scope>
    <source>
        <strain evidence="3">NBRC 103059</strain>
    </source>
</reference>
<evidence type="ECO:0000313" key="4">
    <source>
        <dbReference type="Proteomes" id="UP001165168"/>
    </source>
</evidence>
<keyword evidence="2" id="KW-1133">Transmembrane helix</keyword>
<feature type="region of interest" description="Disordered" evidence="1">
    <location>
        <begin position="1"/>
        <end position="66"/>
    </location>
</feature>
<evidence type="ECO:0000313" key="3">
    <source>
        <dbReference type="EMBL" id="GLY57003.1"/>
    </source>
</evidence>
<feature type="transmembrane region" description="Helical" evidence="2">
    <location>
        <begin position="216"/>
        <end position="233"/>
    </location>
</feature>
<feature type="compositionally biased region" description="Basic and acidic residues" evidence="1">
    <location>
        <begin position="39"/>
        <end position="65"/>
    </location>
</feature>
<feature type="transmembrane region" description="Helical" evidence="2">
    <location>
        <begin position="175"/>
        <end position="196"/>
    </location>
</feature>
<keyword evidence="2" id="KW-0812">Transmembrane</keyword>
<dbReference type="EMBL" id="BSTG01000002">
    <property type="protein sequence ID" value="GLY57003.1"/>
    <property type="molecule type" value="Genomic_DNA"/>
</dbReference>
<organism evidence="3 4">
    <name type="scientific">Cellulosimicrobium cellulans</name>
    <name type="common">Arthrobacter luteus</name>
    <dbReference type="NCBI Taxonomy" id="1710"/>
    <lineage>
        <taxon>Bacteria</taxon>
        <taxon>Bacillati</taxon>
        <taxon>Actinomycetota</taxon>
        <taxon>Actinomycetes</taxon>
        <taxon>Micrococcales</taxon>
        <taxon>Promicromonosporaceae</taxon>
        <taxon>Cellulosimicrobium</taxon>
    </lineage>
</organism>